<dbReference type="PANTHER" id="PTHR30231">
    <property type="entry name" value="DNA POLYMERASE III SUBUNIT EPSILON"/>
    <property type="match status" value="1"/>
</dbReference>
<dbReference type="GO" id="GO:0045004">
    <property type="term" value="P:DNA replication proofreading"/>
    <property type="evidence" value="ECO:0007669"/>
    <property type="project" value="TreeGrafter"/>
</dbReference>
<accession>A0A1Q2M7M3</accession>
<dbReference type="Pfam" id="PF00929">
    <property type="entry name" value="RNase_T"/>
    <property type="match status" value="1"/>
</dbReference>
<dbReference type="FunFam" id="3.30.420.10:FF:000009">
    <property type="entry name" value="Ribonuclease T"/>
    <property type="match status" value="1"/>
</dbReference>
<keyword evidence="7 8" id="KW-0460">Magnesium</keyword>
<dbReference type="SMART" id="SM00479">
    <property type="entry name" value="EXOIII"/>
    <property type="match status" value="1"/>
</dbReference>
<feature type="binding site" evidence="8">
    <location>
        <position position="185"/>
    </location>
    <ligand>
        <name>Mg(2+)</name>
        <dbReference type="ChEBI" id="CHEBI:18420"/>
        <label>2</label>
        <note>catalytic</note>
    </ligand>
</feature>
<comment type="cofactor">
    <cofactor evidence="8">
        <name>Mg(2+)</name>
        <dbReference type="ChEBI" id="CHEBI:18420"/>
    </cofactor>
    <text evidence="8">Binds two Mg(2+) per subunit. The active form of the enzyme binds two Mg(2+) ions in its active site. The first Mg(2+) forms only one salt bridge with the protein.</text>
</comment>
<dbReference type="EMBL" id="CP019650">
    <property type="protein sequence ID" value="AQQ68297.1"/>
    <property type="molecule type" value="Genomic_DNA"/>
</dbReference>
<keyword evidence="6 8" id="KW-0269">Exonuclease</keyword>
<keyword evidence="5 8" id="KW-0378">Hydrolase</keyword>
<keyword evidence="3 8" id="KW-0540">Nuclease</keyword>
<evidence type="ECO:0000259" key="9">
    <source>
        <dbReference type="SMART" id="SM00479"/>
    </source>
</evidence>
<dbReference type="OrthoDB" id="9778264at2"/>
<evidence type="ECO:0000256" key="5">
    <source>
        <dbReference type="ARBA" id="ARBA00022801"/>
    </source>
</evidence>
<feature type="site" description="Important for substrate binding and specificity" evidence="8">
    <location>
        <position position="33"/>
    </location>
</feature>
<dbReference type="Gene3D" id="3.30.420.10">
    <property type="entry name" value="Ribonuclease H-like superfamily/Ribonuclease H"/>
    <property type="match status" value="1"/>
</dbReference>
<keyword evidence="2 8" id="KW-0819">tRNA processing</keyword>
<evidence type="ECO:0000313" key="10">
    <source>
        <dbReference type="EMBL" id="AQQ68297.1"/>
    </source>
</evidence>
<evidence type="ECO:0000256" key="7">
    <source>
        <dbReference type="ARBA" id="ARBA00022842"/>
    </source>
</evidence>
<dbReference type="STRING" id="260552.Mag101_12085"/>
<dbReference type="KEGG" id="maga:Mag101_12085"/>
<dbReference type="HAMAP" id="MF_00157">
    <property type="entry name" value="RNase_T"/>
    <property type="match status" value="1"/>
</dbReference>
<dbReference type="GO" id="GO:0003676">
    <property type="term" value="F:nucleic acid binding"/>
    <property type="evidence" value="ECO:0007669"/>
    <property type="project" value="InterPro"/>
</dbReference>
<dbReference type="InterPro" id="IPR012337">
    <property type="entry name" value="RNaseH-like_sf"/>
</dbReference>
<proteinExistence type="inferred from homology"/>
<evidence type="ECO:0000256" key="2">
    <source>
        <dbReference type="ARBA" id="ARBA00022694"/>
    </source>
</evidence>
<protein>
    <recommendedName>
        <fullName evidence="8">Ribonuclease T</fullName>
        <ecNumber evidence="8">3.1.13.-</ecNumber>
    </recommendedName>
    <alternativeName>
        <fullName evidence="8">Exoribonuclease T</fullName>
        <shortName evidence="8">RNase T</shortName>
    </alternativeName>
</protein>
<organism evidence="10 11">
    <name type="scientific">Microbulbifer agarilyticus</name>
    <dbReference type="NCBI Taxonomy" id="260552"/>
    <lineage>
        <taxon>Bacteria</taxon>
        <taxon>Pseudomonadati</taxon>
        <taxon>Pseudomonadota</taxon>
        <taxon>Gammaproteobacteria</taxon>
        <taxon>Cellvibrionales</taxon>
        <taxon>Microbulbiferaceae</taxon>
        <taxon>Microbulbifer</taxon>
    </lineage>
</organism>
<evidence type="ECO:0000256" key="4">
    <source>
        <dbReference type="ARBA" id="ARBA00022723"/>
    </source>
</evidence>
<evidence type="ECO:0000313" key="11">
    <source>
        <dbReference type="Proteomes" id="UP000188219"/>
    </source>
</evidence>
<reference evidence="10" key="1">
    <citation type="submission" date="2017-02" db="EMBL/GenBank/DDBJ databases">
        <title>Genome of Microbulbifer agarilyticus GP101.</title>
        <authorList>
            <person name="Jung J."/>
            <person name="Bae S.S."/>
            <person name="Baek K."/>
        </authorList>
    </citation>
    <scope>NUCLEOTIDE SEQUENCE [LARGE SCALE GENOMIC DNA]</scope>
    <source>
        <strain evidence="10">GP101</strain>
    </source>
</reference>
<dbReference type="GO" id="GO:0000287">
    <property type="term" value="F:magnesium ion binding"/>
    <property type="evidence" value="ECO:0007669"/>
    <property type="project" value="UniProtKB-UniRule"/>
</dbReference>
<dbReference type="GO" id="GO:0016896">
    <property type="term" value="F:RNA exonuclease activity, producing 5'-phosphomonoesters"/>
    <property type="evidence" value="ECO:0007669"/>
    <property type="project" value="UniProtKB-UniRule"/>
</dbReference>
<evidence type="ECO:0000256" key="8">
    <source>
        <dbReference type="HAMAP-Rule" id="MF_00157"/>
    </source>
</evidence>
<dbReference type="Proteomes" id="UP000188219">
    <property type="component" value="Chromosome"/>
</dbReference>
<evidence type="ECO:0000256" key="6">
    <source>
        <dbReference type="ARBA" id="ARBA00022839"/>
    </source>
</evidence>
<comment type="function">
    <text evidence="8">Trims short 3' overhangs of a variety of RNA species, leaving a one or two nucleotide 3' overhang. Responsible for the end-turnover of tRNA: specifically removes the terminal AMP residue from uncharged tRNA (tRNA-C-C-A). Also appears to be involved in tRNA biosynthesis.</text>
</comment>
<comment type="subunit">
    <text evidence="1 8">Homodimer.</text>
</comment>
<dbReference type="NCBIfam" id="TIGR01298">
    <property type="entry name" value="RNaseT"/>
    <property type="match status" value="1"/>
</dbReference>
<feature type="site" description="Important for substrate binding and specificity" evidence="8">
    <location>
        <position position="128"/>
    </location>
</feature>
<dbReference type="EC" id="3.1.13.-" evidence="8"/>
<dbReference type="InterPro" id="IPR013520">
    <property type="entry name" value="Ribonucl_H"/>
</dbReference>
<dbReference type="RefSeq" id="WP_077405291.1">
    <property type="nucleotide sequence ID" value="NZ_CP019650.1"/>
</dbReference>
<dbReference type="GO" id="GO:0008033">
    <property type="term" value="P:tRNA processing"/>
    <property type="evidence" value="ECO:0007669"/>
    <property type="project" value="UniProtKB-KW"/>
</dbReference>
<gene>
    <name evidence="8" type="primary">rnt</name>
    <name evidence="10" type="ORF">Mag101_12085</name>
</gene>
<comment type="similarity">
    <text evidence="8">Belongs to the RNase T family.</text>
</comment>
<feature type="active site" description="Proton donor/acceptor" evidence="8">
    <location>
        <position position="185"/>
    </location>
</feature>
<dbReference type="CDD" id="cd06134">
    <property type="entry name" value="RNaseT"/>
    <property type="match status" value="1"/>
</dbReference>
<keyword evidence="4 8" id="KW-0479">Metal-binding</keyword>
<name>A0A1Q2M7M3_9GAMM</name>
<feature type="binding site" evidence="8">
    <location>
        <position position="27"/>
    </location>
    <ligand>
        <name>Mg(2+)</name>
        <dbReference type="ChEBI" id="CHEBI:18420"/>
        <label>1</label>
        <note>catalytic</note>
    </ligand>
</feature>
<feature type="binding site" evidence="8">
    <location>
        <position position="29"/>
    </location>
    <ligand>
        <name>Mg(2+)</name>
        <dbReference type="ChEBI" id="CHEBI:18420"/>
        <label>2</label>
        <note>catalytic</note>
    </ligand>
</feature>
<feature type="binding site" evidence="8">
    <location>
        <position position="190"/>
    </location>
    <ligand>
        <name>Mg(2+)</name>
        <dbReference type="ChEBI" id="CHEBI:18420"/>
        <label>2</label>
        <note>catalytic</note>
    </ligand>
</feature>
<dbReference type="PANTHER" id="PTHR30231:SF2">
    <property type="entry name" value="RIBONUCLEASE T"/>
    <property type="match status" value="1"/>
</dbReference>
<feature type="site" description="Important for substrate binding and specificity" evidence="8">
    <location>
        <position position="150"/>
    </location>
</feature>
<dbReference type="InterPro" id="IPR005987">
    <property type="entry name" value="RNase_T"/>
</dbReference>
<keyword evidence="11" id="KW-1185">Reference proteome</keyword>
<dbReference type="AlphaFoldDB" id="A0A1Q2M7M3"/>
<dbReference type="InterPro" id="IPR036397">
    <property type="entry name" value="RNaseH_sf"/>
</dbReference>
<feature type="binding site" evidence="8">
    <location>
        <position position="27"/>
    </location>
    <ligand>
        <name>Mg(2+)</name>
        <dbReference type="ChEBI" id="CHEBI:18420"/>
        <label>2</label>
        <note>catalytic</note>
    </ligand>
</feature>
<evidence type="ECO:0000256" key="3">
    <source>
        <dbReference type="ARBA" id="ARBA00022722"/>
    </source>
</evidence>
<sequence>MTPAETPSGPKSLLAQRFRGFLPIVLDLETAGFNARTDALLEVSAVILNMDESGTLFAEETHSFHIEPFEGANIEQSALDFIGVDLDSPDRDAWPEEIALPELFRHIRRAIKAHSCTRAIMVAHNAHFDLGFINAAVARCGLKRNPFHPFSCLDTATLAGLAYGQTVLAKACQTAGIPFDNSSAHSAEYDAEKTAELFCGIVNRWRDLGGWPLADAPVDGDGDAGEEGDTADT</sequence>
<feature type="site" description="Important for substrate binding and specificity" evidence="8">
    <location>
        <position position="81"/>
    </location>
</feature>
<evidence type="ECO:0000256" key="1">
    <source>
        <dbReference type="ARBA" id="ARBA00011738"/>
    </source>
</evidence>
<feature type="domain" description="Exonuclease" evidence="9">
    <location>
        <begin position="22"/>
        <end position="207"/>
    </location>
</feature>
<dbReference type="GO" id="GO:0005829">
    <property type="term" value="C:cytosol"/>
    <property type="evidence" value="ECO:0007669"/>
    <property type="project" value="TreeGrafter"/>
</dbReference>
<dbReference type="GO" id="GO:0008408">
    <property type="term" value="F:3'-5' exonuclease activity"/>
    <property type="evidence" value="ECO:0007669"/>
    <property type="project" value="TreeGrafter"/>
</dbReference>
<dbReference type="SUPFAM" id="SSF53098">
    <property type="entry name" value="Ribonuclease H-like"/>
    <property type="match status" value="1"/>
</dbReference>